<dbReference type="InterPro" id="IPR010730">
    <property type="entry name" value="HET"/>
</dbReference>
<evidence type="ECO:0000313" key="2">
    <source>
        <dbReference type="EMBL" id="AEH41479.1"/>
    </source>
</evidence>
<evidence type="ECO:0000259" key="1">
    <source>
        <dbReference type="Pfam" id="PF06985"/>
    </source>
</evidence>
<feature type="domain" description="Heterokaryon incompatibility" evidence="1">
    <location>
        <begin position="52"/>
        <end position="140"/>
    </location>
</feature>
<sequence length="214" mass="24323">MKMPSHPESSYKPLKNPKEIRLRQIEPSLGPTHSSLPNAKLIHSTLGEGEIFSALSYVWGTEFDSTPLICNGGKIRITKNLGQALRQLQHDEQSRRIWIDALCINQENIPERNHQLTLMSDIYGTAKQVLVWLGPDNENQAGRLCAWIESVGLFGVVRRRLWLCESEERMGRYNSLSTFRSKRAVMLRSIPLTMLSVTLAKPESVQMVDVQEPK</sequence>
<name>F8QWW3_9EURO</name>
<organism evidence="2">
    <name type="scientific">Endocarpon pusillum</name>
    <dbReference type="NCBI Taxonomy" id="364733"/>
    <lineage>
        <taxon>Eukaryota</taxon>
        <taxon>Fungi</taxon>
        <taxon>Dikarya</taxon>
        <taxon>Ascomycota</taxon>
        <taxon>Pezizomycotina</taxon>
        <taxon>Eurotiomycetes</taxon>
        <taxon>Chaetothyriomycetidae</taxon>
        <taxon>Verrucariales</taxon>
        <taxon>Verrucariaceae</taxon>
        <taxon>Endocarpon</taxon>
    </lineage>
</organism>
<dbReference type="Pfam" id="PF06985">
    <property type="entry name" value="HET"/>
    <property type="match status" value="1"/>
</dbReference>
<accession>F8QWW3</accession>
<dbReference type="AlphaFoldDB" id="F8QWW3"/>
<reference evidence="2" key="1">
    <citation type="journal article" date="2011" name="World J. Microbiol. Biotechnol.">
        <title>Construction and characterization of a full-length cDNA library from mycobiont of Endocarpon pusillum (lichen-forming Ascomycota).</title>
        <authorList>
            <person name="Wang Y.-Y."/>
            <person name="Zhang T."/>
            <person name="Zhou Q.-M."/>
            <person name="Wei J.-C."/>
        </authorList>
    </citation>
    <scope>NUCLEOTIDE SEQUENCE</scope>
</reference>
<dbReference type="InterPro" id="IPR052895">
    <property type="entry name" value="HetReg/Transcr_Mod"/>
</dbReference>
<dbReference type="EMBL" id="HM193154">
    <property type="protein sequence ID" value="AEH41479.1"/>
    <property type="molecule type" value="mRNA"/>
</dbReference>
<dbReference type="PANTHER" id="PTHR24148:SF64">
    <property type="entry name" value="HETEROKARYON INCOMPATIBILITY DOMAIN-CONTAINING PROTEIN"/>
    <property type="match status" value="1"/>
</dbReference>
<proteinExistence type="evidence at transcript level"/>
<protein>
    <recommendedName>
        <fullName evidence="1">Heterokaryon incompatibility domain-containing protein</fullName>
    </recommendedName>
</protein>
<dbReference type="PANTHER" id="PTHR24148">
    <property type="entry name" value="ANKYRIN REPEAT DOMAIN-CONTAINING PROTEIN 39 HOMOLOG-RELATED"/>
    <property type="match status" value="1"/>
</dbReference>